<sequence>MQVPLGGVEIVQVDTGPGRDGRVLGGERVQGPSYALAGVALLESEDLGPAFESRGRQARVTAPAVVRLDEQIYTGRGAGHIGHTH</sequence>
<proteinExistence type="predicted"/>
<name>A0ABZ1JUK6_9ACTN</name>
<dbReference type="EMBL" id="CP108135">
    <property type="protein sequence ID" value="WTP63956.1"/>
    <property type="molecule type" value="Genomic_DNA"/>
</dbReference>
<reference evidence="1 2" key="1">
    <citation type="submission" date="2022-10" db="EMBL/GenBank/DDBJ databases">
        <title>The complete genomes of actinobacterial strains from the NBC collection.</title>
        <authorList>
            <person name="Joergensen T.S."/>
            <person name="Alvarez Arevalo M."/>
            <person name="Sterndorff E.B."/>
            <person name="Faurdal D."/>
            <person name="Vuksanovic O."/>
            <person name="Mourched A.-S."/>
            <person name="Charusanti P."/>
            <person name="Shaw S."/>
            <person name="Blin K."/>
            <person name="Weber T."/>
        </authorList>
    </citation>
    <scope>NUCLEOTIDE SEQUENCE [LARGE SCALE GENOMIC DNA]</scope>
    <source>
        <strain evidence="1 2">NBC_00185</strain>
    </source>
</reference>
<accession>A0ABZ1JUK6</accession>
<protein>
    <submittedName>
        <fullName evidence="1">Uncharacterized protein</fullName>
    </submittedName>
</protein>
<evidence type="ECO:0000313" key="2">
    <source>
        <dbReference type="Proteomes" id="UP001622496"/>
    </source>
</evidence>
<dbReference type="Proteomes" id="UP001622496">
    <property type="component" value="Chromosome"/>
</dbReference>
<gene>
    <name evidence="1" type="ORF">OG560_00330</name>
</gene>
<evidence type="ECO:0000313" key="1">
    <source>
        <dbReference type="EMBL" id="WTP63956.1"/>
    </source>
</evidence>
<organism evidence="1 2">
    <name type="scientific">[Kitasatospora] papulosa</name>
    <dbReference type="NCBI Taxonomy" id="1464011"/>
    <lineage>
        <taxon>Bacteria</taxon>
        <taxon>Bacillati</taxon>
        <taxon>Actinomycetota</taxon>
        <taxon>Actinomycetes</taxon>
        <taxon>Kitasatosporales</taxon>
        <taxon>Streptomycetaceae</taxon>
        <taxon>Streptomyces</taxon>
    </lineage>
</organism>
<keyword evidence="2" id="KW-1185">Reference proteome</keyword>